<protein>
    <recommendedName>
        <fullName evidence="3">Nitrate/nitrite sensing protein</fullName>
    </recommendedName>
</protein>
<dbReference type="AlphaFoldDB" id="A0A4R6UHW1"/>
<keyword evidence="2" id="KW-1185">Reference proteome</keyword>
<organism evidence="1 2">
    <name type="scientific">Tepidicella xavieri</name>
    <dbReference type="NCBI Taxonomy" id="360241"/>
    <lineage>
        <taxon>Bacteria</taxon>
        <taxon>Pseudomonadati</taxon>
        <taxon>Pseudomonadota</taxon>
        <taxon>Betaproteobacteria</taxon>
        <taxon>Burkholderiales</taxon>
        <taxon>Tepidicella</taxon>
    </lineage>
</organism>
<accession>A0A4R6UHW1</accession>
<reference evidence="1 2" key="1">
    <citation type="submission" date="2019-03" db="EMBL/GenBank/DDBJ databases">
        <title>Genomic Encyclopedia of Type Strains, Phase IV (KMG-IV): sequencing the most valuable type-strain genomes for metagenomic binning, comparative biology and taxonomic classification.</title>
        <authorList>
            <person name="Goeker M."/>
        </authorList>
    </citation>
    <scope>NUCLEOTIDE SEQUENCE [LARGE SCALE GENOMIC DNA]</scope>
    <source>
        <strain evidence="1 2">DSM 19605</strain>
    </source>
</reference>
<dbReference type="EMBL" id="SNYL01000002">
    <property type="protein sequence ID" value="TDQ44929.1"/>
    <property type="molecule type" value="Genomic_DNA"/>
</dbReference>
<gene>
    <name evidence="1" type="ORF">DFR43_102278</name>
</gene>
<name>A0A4R6UHW1_9BURK</name>
<proteinExistence type="predicted"/>
<evidence type="ECO:0008006" key="3">
    <source>
        <dbReference type="Google" id="ProtNLM"/>
    </source>
</evidence>
<evidence type="ECO:0000313" key="1">
    <source>
        <dbReference type="EMBL" id="TDQ44929.1"/>
    </source>
</evidence>
<evidence type="ECO:0000313" key="2">
    <source>
        <dbReference type="Proteomes" id="UP000295510"/>
    </source>
</evidence>
<sequence length="200" mass="23244">MDTFLLAFLVGLGWFTLKFRHERRRIVLLASHLRPYQIERYMEQITQGYLRALGEPNPERQTSMWAALQPAERQLVEQFERFSADMRRLPAEQTRVCRWALPGVDKWWPQSTFDLRAALDIHAQGLRGAADNADGLSPKARAHRFLAEMMLMQHTCHWFCKSRTVASARLLARHRTAYEQVIDAVSETTRRSYLTLTGGK</sequence>
<dbReference type="Proteomes" id="UP000295510">
    <property type="component" value="Unassembled WGS sequence"/>
</dbReference>
<dbReference type="OrthoDB" id="8654508at2"/>
<comment type="caution">
    <text evidence="1">The sequence shown here is derived from an EMBL/GenBank/DDBJ whole genome shotgun (WGS) entry which is preliminary data.</text>
</comment>
<dbReference type="RefSeq" id="WP_133595836.1">
    <property type="nucleotide sequence ID" value="NZ_SNYL01000002.1"/>
</dbReference>